<evidence type="ECO:0000313" key="4">
    <source>
        <dbReference type="Proteomes" id="UP001595989"/>
    </source>
</evidence>
<keyword evidence="1" id="KW-0472">Membrane</keyword>
<gene>
    <name evidence="3" type="ORF">ACFO3D_04885</name>
</gene>
<accession>A0ABV9DHD4</accession>
<feature type="domain" description="Sigma factor regulator C-terminal" evidence="2">
    <location>
        <begin position="178"/>
        <end position="328"/>
    </location>
</feature>
<dbReference type="Pfam" id="PF13791">
    <property type="entry name" value="Sigma_reg_C"/>
    <property type="match status" value="1"/>
</dbReference>
<evidence type="ECO:0000256" key="1">
    <source>
        <dbReference type="SAM" id="Phobius"/>
    </source>
</evidence>
<dbReference type="Proteomes" id="UP001595989">
    <property type="component" value="Unassembled WGS sequence"/>
</dbReference>
<protein>
    <submittedName>
        <fullName evidence="3">Anti sigma factor C-terminal domain-containing protein</fullName>
    </submittedName>
</protein>
<reference evidence="4" key="1">
    <citation type="journal article" date="2019" name="Int. J. Syst. Evol. Microbiol.">
        <title>The Global Catalogue of Microorganisms (GCM) 10K type strain sequencing project: providing services to taxonomists for standard genome sequencing and annotation.</title>
        <authorList>
            <consortium name="The Broad Institute Genomics Platform"/>
            <consortium name="The Broad Institute Genome Sequencing Center for Infectious Disease"/>
            <person name="Wu L."/>
            <person name="Ma J."/>
        </authorList>
    </citation>
    <scope>NUCLEOTIDE SEQUENCE [LARGE SCALE GENOMIC DNA]</scope>
    <source>
        <strain evidence="4">CGMCC 4.7426</strain>
    </source>
</reference>
<organism evidence="3 4">
    <name type="scientific">Virgibacillus kekensis</name>
    <dbReference type="NCBI Taxonomy" id="202261"/>
    <lineage>
        <taxon>Bacteria</taxon>
        <taxon>Bacillati</taxon>
        <taxon>Bacillota</taxon>
        <taxon>Bacilli</taxon>
        <taxon>Bacillales</taxon>
        <taxon>Bacillaceae</taxon>
        <taxon>Virgibacillus</taxon>
    </lineage>
</organism>
<dbReference type="EMBL" id="JBHSFU010000004">
    <property type="protein sequence ID" value="MFC4557541.1"/>
    <property type="molecule type" value="Genomic_DNA"/>
</dbReference>
<keyword evidence="4" id="KW-1185">Reference proteome</keyword>
<dbReference type="InterPro" id="IPR025672">
    <property type="entry name" value="Sigma_reg_C_dom"/>
</dbReference>
<dbReference type="RefSeq" id="WP_390293516.1">
    <property type="nucleotide sequence ID" value="NZ_JBHSFU010000004.1"/>
</dbReference>
<keyword evidence="1" id="KW-0812">Transmembrane</keyword>
<evidence type="ECO:0000313" key="3">
    <source>
        <dbReference type="EMBL" id="MFC4557541.1"/>
    </source>
</evidence>
<name>A0ABV9DHD4_9BACI</name>
<keyword evidence="1" id="KW-1133">Transmembrane helix</keyword>
<evidence type="ECO:0000259" key="2">
    <source>
        <dbReference type="Pfam" id="PF13791"/>
    </source>
</evidence>
<sequence length="344" mass="39087">MDDDKNVLGDWNESGQEELDQKSAKKLVWRTRLSITLTVIKTLLLILLVYIAYTIPVSIFYDFNKQAGFDRLVSTVIETHYPGVEVNNASGGSDAEINPLLTQSTTLKLYREIGDWDVVIGEVSAEKQLFGELDYSLQLDEKYLNQSGLKGFVIPNELLGRGETYVKPNASEPVRSQLEKIDGGNVIQVQFSIKKAMSPKALLKELDNYNISVLNMPVYGGEITEVEVPYSQAGQFTFASTLILNPATRYDENNRPSSWISPLSMQTIERSVDQFYENINWMVNEGGYYASDIDRKRLEYIQENGIKVFGATVTGPIREVEKLLRKEEFHQFRLNGIEVWNWEA</sequence>
<feature type="transmembrane region" description="Helical" evidence="1">
    <location>
        <begin position="33"/>
        <end position="53"/>
    </location>
</feature>
<comment type="caution">
    <text evidence="3">The sequence shown here is derived from an EMBL/GenBank/DDBJ whole genome shotgun (WGS) entry which is preliminary data.</text>
</comment>
<proteinExistence type="predicted"/>